<name>A0AAD4DUH3_9AGAM</name>
<accession>A0AAD4DUH3</accession>
<keyword evidence="3" id="KW-1185">Reference proteome</keyword>
<organism evidence="2 3">
    <name type="scientific">Suillus fuscotomentosus</name>
    <dbReference type="NCBI Taxonomy" id="1912939"/>
    <lineage>
        <taxon>Eukaryota</taxon>
        <taxon>Fungi</taxon>
        <taxon>Dikarya</taxon>
        <taxon>Basidiomycota</taxon>
        <taxon>Agaricomycotina</taxon>
        <taxon>Agaricomycetes</taxon>
        <taxon>Agaricomycetidae</taxon>
        <taxon>Boletales</taxon>
        <taxon>Suillineae</taxon>
        <taxon>Suillaceae</taxon>
        <taxon>Suillus</taxon>
    </lineage>
</organism>
<dbReference type="AlphaFoldDB" id="A0AAD4DUH3"/>
<proteinExistence type="predicted"/>
<reference evidence="2" key="1">
    <citation type="journal article" date="2020" name="New Phytol.">
        <title>Comparative genomics reveals dynamic genome evolution in host specialist ectomycorrhizal fungi.</title>
        <authorList>
            <person name="Lofgren L.A."/>
            <person name="Nguyen N.H."/>
            <person name="Vilgalys R."/>
            <person name="Ruytinx J."/>
            <person name="Liao H.L."/>
            <person name="Branco S."/>
            <person name="Kuo A."/>
            <person name="LaButti K."/>
            <person name="Lipzen A."/>
            <person name="Andreopoulos W."/>
            <person name="Pangilinan J."/>
            <person name="Riley R."/>
            <person name="Hundley H."/>
            <person name="Na H."/>
            <person name="Barry K."/>
            <person name="Grigoriev I.V."/>
            <person name="Stajich J.E."/>
            <person name="Kennedy P.G."/>
        </authorList>
    </citation>
    <scope>NUCLEOTIDE SEQUENCE</scope>
    <source>
        <strain evidence="2">FC203</strain>
    </source>
</reference>
<gene>
    <name evidence="2" type="ORF">F5891DRAFT_1196449</name>
</gene>
<comment type="caution">
    <text evidence="2">The sequence shown here is derived from an EMBL/GenBank/DDBJ whole genome shotgun (WGS) entry which is preliminary data.</text>
</comment>
<feature type="compositionally biased region" description="Basic and acidic residues" evidence="1">
    <location>
        <begin position="53"/>
        <end position="65"/>
    </location>
</feature>
<dbReference type="RefSeq" id="XP_041218980.1">
    <property type="nucleotide sequence ID" value="XM_041368295.1"/>
</dbReference>
<dbReference type="GeneID" id="64662593"/>
<feature type="compositionally biased region" description="Acidic residues" evidence="1">
    <location>
        <begin position="81"/>
        <end position="100"/>
    </location>
</feature>
<feature type="region of interest" description="Disordered" evidence="1">
    <location>
        <begin position="81"/>
        <end position="150"/>
    </location>
</feature>
<feature type="compositionally biased region" description="Polar residues" evidence="1">
    <location>
        <begin position="39"/>
        <end position="51"/>
    </location>
</feature>
<evidence type="ECO:0000313" key="2">
    <source>
        <dbReference type="EMBL" id="KAG1893404.1"/>
    </source>
</evidence>
<protein>
    <submittedName>
        <fullName evidence="2">Uncharacterized protein</fullName>
    </submittedName>
</protein>
<sequence length="150" mass="16725">MPVCDGCGCTFSESGYSRHLAQTRNSPCVSIYEDMRNYMPSSPGHSPQPTNDDGLHNDDGPHLFEGDFFNTTLDDLEWPVDDEDDVEMVGDDDEDEEIEGEGGVAEQETDWEPPSMRSAEEPEMNENIPMDEQGNADEDVDGQHQENPPL</sequence>
<dbReference type="Proteomes" id="UP001195769">
    <property type="component" value="Unassembled WGS sequence"/>
</dbReference>
<feature type="region of interest" description="Disordered" evidence="1">
    <location>
        <begin position="38"/>
        <end position="68"/>
    </location>
</feature>
<dbReference type="EMBL" id="JABBWK010000100">
    <property type="protein sequence ID" value="KAG1893404.1"/>
    <property type="molecule type" value="Genomic_DNA"/>
</dbReference>
<evidence type="ECO:0000313" key="3">
    <source>
        <dbReference type="Proteomes" id="UP001195769"/>
    </source>
</evidence>
<evidence type="ECO:0000256" key="1">
    <source>
        <dbReference type="SAM" id="MobiDB-lite"/>
    </source>
</evidence>